<evidence type="ECO:0000313" key="1">
    <source>
        <dbReference type="EMBL" id="TQL47389.1"/>
    </source>
</evidence>
<dbReference type="Gene3D" id="3.40.50.720">
    <property type="entry name" value="NAD(P)-binding Rossmann-like Domain"/>
    <property type="match status" value="1"/>
</dbReference>
<accession>A0A542YH11</accession>
<keyword evidence="2" id="KW-1185">Reference proteome</keyword>
<sequence length="300" mass="31650">MPPTRTLQIDPRLSVVWRSPDCMQIGVDQPAAVLYGLSALEERLVSALLIGVTGPGLAMLAVEAGGEEHTAWSLVERIRPALRTQTARTVSGANVAVIGESLTARRIRHELGTAGIEARPALAHGATASEHPDLVVLVDHFVPDPDEHARWLRRDVPHLPVVLGDLGATVGPLVEPGRGPCLHCVQRHRADVDPLWATIAAQLWGRRSPTETPGFAAELAAITARAVLRRLQDGASEAAASVTIDADSGERVSRRWEQHPECGCASLPEIGSAPASRARPIRSAAAMTAPTTGAAIAAPA</sequence>
<dbReference type="AlphaFoldDB" id="A0A542YH11"/>
<evidence type="ECO:0000313" key="2">
    <source>
        <dbReference type="Proteomes" id="UP000317998"/>
    </source>
</evidence>
<proteinExistence type="predicted"/>
<dbReference type="Proteomes" id="UP000317998">
    <property type="component" value="Unassembled WGS sequence"/>
</dbReference>
<dbReference type="EMBL" id="VFOM01000001">
    <property type="protein sequence ID" value="TQL47389.1"/>
    <property type="molecule type" value="Genomic_DNA"/>
</dbReference>
<comment type="caution">
    <text evidence="1">The sequence shown here is derived from an EMBL/GenBank/DDBJ whole genome shotgun (WGS) entry which is preliminary data.</text>
</comment>
<protein>
    <submittedName>
        <fullName evidence="1">Bacteriocin biosynthesis cyclodehydratase domain-containing protein</fullName>
    </submittedName>
</protein>
<reference evidence="1 2" key="1">
    <citation type="submission" date="2019-06" db="EMBL/GenBank/DDBJ databases">
        <title>Sequencing the genomes of 1000 actinobacteria strains.</title>
        <authorList>
            <person name="Klenk H.-P."/>
        </authorList>
    </citation>
    <scope>NUCLEOTIDE SEQUENCE [LARGE SCALE GENOMIC DNA]</scope>
    <source>
        <strain evidence="1 2">DSM 26477</strain>
    </source>
</reference>
<organism evidence="1 2">
    <name type="scientific">Homoserinimonas aerilata</name>
    <dbReference type="NCBI Taxonomy" id="1162970"/>
    <lineage>
        <taxon>Bacteria</taxon>
        <taxon>Bacillati</taxon>
        <taxon>Actinomycetota</taxon>
        <taxon>Actinomycetes</taxon>
        <taxon>Micrococcales</taxon>
        <taxon>Microbacteriaceae</taxon>
        <taxon>Homoserinimonas</taxon>
    </lineage>
</organism>
<gene>
    <name evidence="1" type="ORF">FB562_0446</name>
</gene>
<name>A0A542YH11_9MICO</name>